<evidence type="ECO:0000256" key="4">
    <source>
        <dbReference type="ARBA" id="ARBA00023088"/>
    </source>
</evidence>
<dbReference type="Pfam" id="PF07523">
    <property type="entry name" value="Big_3"/>
    <property type="match status" value="1"/>
</dbReference>
<keyword evidence="6" id="KW-0812">Transmembrane</keyword>
<feature type="domain" description="Gram-positive cocci surface proteins LPxTG" evidence="7">
    <location>
        <begin position="955"/>
        <end position="987"/>
    </location>
</feature>
<dbReference type="SUPFAM" id="SSF52047">
    <property type="entry name" value="RNI-like"/>
    <property type="match status" value="1"/>
</dbReference>
<dbReference type="NCBIfam" id="TIGR03715">
    <property type="entry name" value="KxYKxGKxW"/>
    <property type="match status" value="1"/>
</dbReference>
<comment type="caution">
    <text evidence="8">The sequence shown here is derived from an EMBL/GenBank/DDBJ whole genome shotgun (WGS) entry which is preliminary data.</text>
</comment>
<gene>
    <name evidence="8" type="ORF">RA086_13120</name>
</gene>
<evidence type="ECO:0000256" key="3">
    <source>
        <dbReference type="ARBA" id="ARBA00022729"/>
    </source>
</evidence>
<dbReference type="NCBIfam" id="TIGR01167">
    <property type="entry name" value="LPXTG_anchor"/>
    <property type="match status" value="1"/>
</dbReference>
<keyword evidence="2" id="KW-0964">Secreted</keyword>
<dbReference type="Gene3D" id="3.80.10.10">
    <property type="entry name" value="Ribonuclease Inhibitor"/>
    <property type="match status" value="1"/>
</dbReference>
<protein>
    <submittedName>
        <fullName evidence="8">BspA family leucine-rich repeat surface protein</fullName>
    </submittedName>
</protein>
<dbReference type="InterPro" id="IPR013783">
    <property type="entry name" value="Ig-like_fold"/>
</dbReference>
<dbReference type="InterPro" id="IPR019931">
    <property type="entry name" value="LPXTG_anchor"/>
</dbReference>
<evidence type="ECO:0000313" key="9">
    <source>
        <dbReference type="Proteomes" id="UP001227831"/>
    </source>
</evidence>
<dbReference type="InterPro" id="IPR032675">
    <property type="entry name" value="LRR_dom_sf"/>
</dbReference>
<dbReference type="PROSITE" id="PS50847">
    <property type="entry name" value="GRAM_POS_ANCHORING"/>
    <property type="match status" value="1"/>
</dbReference>
<keyword evidence="3" id="KW-0732">Signal</keyword>
<evidence type="ECO:0000259" key="7">
    <source>
        <dbReference type="PROSITE" id="PS50847"/>
    </source>
</evidence>
<accession>A0ABU1AC46</accession>
<evidence type="ECO:0000313" key="8">
    <source>
        <dbReference type="EMBL" id="MDQ7938549.1"/>
    </source>
</evidence>
<organism evidence="8 9">
    <name type="scientific">Lactiplantibacillus brownii</name>
    <dbReference type="NCBI Taxonomy" id="3069269"/>
    <lineage>
        <taxon>Bacteria</taxon>
        <taxon>Bacillati</taxon>
        <taxon>Bacillota</taxon>
        <taxon>Bacilli</taxon>
        <taxon>Lactobacillales</taxon>
        <taxon>Lactobacillaceae</taxon>
        <taxon>Lactiplantibacillus</taxon>
    </lineage>
</organism>
<dbReference type="InterPro" id="IPR022038">
    <property type="entry name" value="Ig-like_bact"/>
</dbReference>
<feature type="compositionally biased region" description="Acidic residues" evidence="5">
    <location>
        <begin position="830"/>
        <end position="851"/>
    </location>
</feature>
<keyword evidence="4" id="KW-0572">Peptidoglycan-anchor</keyword>
<evidence type="ECO:0000256" key="6">
    <source>
        <dbReference type="SAM" id="Phobius"/>
    </source>
</evidence>
<evidence type="ECO:0000256" key="2">
    <source>
        <dbReference type="ARBA" id="ARBA00022525"/>
    </source>
</evidence>
<dbReference type="InterPro" id="IPR011889">
    <property type="entry name" value="Liste_lipo_26"/>
</dbReference>
<feature type="compositionally biased region" description="Low complexity" evidence="5">
    <location>
        <begin position="857"/>
        <end position="877"/>
    </location>
</feature>
<sequence length="987" mass="102266">MKNGQNEKLTFKMYKKGRFWVSAGIALATINLGTLAGQAATATPAPTKIPVTNEATVSASKLNQSQVTLKSGTTPTSVEANNESAVNSVQPKTPVTAPSAASPASSVPATQSATADKTATSSVAEPVGTPAPTVSTPESVAPAVDKTSQATPASATETKAAAVNQSARSVAAPTAAASTVVSQGTLQIDGGSDWTIDDTGLLTIHAGNVANITAAATQSWYDQRGTITKVVIDGPVKAGSNFSSVFSQRGTFSKKISSIEGLEKIDTSQATNMSYLFTNAKITDFSGVAGWDTSKVTNMTSLFSDNAVTDSTKLPIENWRVEAVTAFDNLFSNLKIASLDLSGWKVGQSIAAGANVSLGGMFLSCTNLTSLNVSGWDTSTTRQVANLFADDQQLKTLDLSSWDLRNVTGASSFMGMFTNTTSLRSLTLGANTRLAAGVNLPNVPTQAGTWQSQAATTATDPAYTSSELVALYTGTTVPNATTTYIWSPVSNAALTAQDVTLVAGPKSSWSAKDSVTKIVDGDGNNLDLNTVDVNQLVKVTSINGDPNVTTIDATIPNRTYTVVLTYTDANGIEKQATSIVTVTASSAKLVGQPTTVKMGTNPSWQASDAVDTALSMNADGEPLTAAELATVKASGLDLTTAGPQTVTLSYTDKYGNEVTTTALVTVVATKAALETQPITIIAGPKATWTWQDNVTGATDFDGNPISDLAGLTVTVVQEPDLTKPGDQTIQLVYTDSEGNTQTFEAVIHVVTSQAALTTKDSQLTIGATWKAADNITVAHDANGKPITIDQLKVTGSVDTTKAGTTKITYEYTDAAGNVLTATALVTVVADPEEPGDGDEDNGAGDNNDGDDNDHNTGDNNGNEDNNGNNGNNNGNEGNETDSDGDTIDDSEDHNEVTKPDNGGNQTGVADDQLNGGVTTGQSPVQKQPNQLVKTPTAVLATDPDNLARTNSTRQLPQTDEQRATGWLAVAGVSLLALLGLAGYRRKR</sequence>
<feature type="compositionally biased region" description="Polar residues" evidence="5">
    <location>
        <begin position="68"/>
        <end position="91"/>
    </location>
</feature>
<name>A0ABU1AC46_9LACO</name>
<proteinExistence type="predicted"/>
<dbReference type="Proteomes" id="UP001227831">
    <property type="component" value="Unassembled WGS sequence"/>
</dbReference>
<dbReference type="InterPro" id="IPR005046">
    <property type="entry name" value="DUF285"/>
</dbReference>
<dbReference type="EMBL" id="JAVCWF010000001">
    <property type="protein sequence ID" value="MDQ7938549.1"/>
    <property type="molecule type" value="Genomic_DNA"/>
</dbReference>
<evidence type="ECO:0000256" key="1">
    <source>
        <dbReference type="ARBA" id="ARBA00022512"/>
    </source>
</evidence>
<evidence type="ECO:0000256" key="5">
    <source>
        <dbReference type="SAM" id="MobiDB-lite"/>
    </source>
</evidence>
<dbReference type="NCBIfam" id="TIGR02167">
    <property type="entry name" value="Liste_lipo_26"/>
    <property type="match status" value="2"/>
</dbReference>
<dbReference type="RefSeq" id="WP_308704222.1">
    <property type="nucleotide sequence ID" value="NZ_AP027463.1"/>
</dbReference>
<dbReference type="Pfam" id="PF03382">
    <property type="entry name" value="DUF285"/>
    <property type="match status" value="2"/>
</dbReference>
<feature type="region of interest" description="Disordered" evidence="5">
    <location>
        <begin position="68"/>
        <end position="160"/>
    </location>
</feature>
<feature type="region of interest" description="Disordered" evidence="5">
    <location>
        <begin position="830"/>
        <end position="932"/>
    </location>
</feature>
<keyword evidence="1" id="KW-0134">Cell wall</keyword>
<dbReference type="Gene3D" id="2.60.40.10">
    <property type="entry name" value="Immunoglobulins"/>
    <property type="match status" value="3"/>
</dbReference>
<dbReference type="Pfam" id="PF19258">
    <property type="entry name" value="KxYKxGKxW_sig"/>
    <property type="match status" value="1"/>
</dbReference>
<feature type="transmembrane region" description="Helical" evidence="6">
    <location>
        <begin position="963"/>
        <end position="983"/>
    </location>
</feature>
<keyword evidence="6" id="KW-0472">Membrane</keyword>
<feature type="compositionally biased region" description="Low complexity" evidence="5">
    <location>
        <begin position="93"/>
        <end position="115"/>
    </location>
</feature>
<keyword evidence="6" id="KW-1133">Transmembrane helix</keyword>
<reference evidence="8 9" key="1">
    <citation type="journal article" date="2023" name="Int. J. Syst. Evol. Microbiol.">
        <title>Lactiplantibacillus brownii sp. nov., a novel psychrotolerant species isolated from sauerkraut.</title>
        <authorList>
            <person name="Heng Y.C."/>
            <person name="Silvaraju S."/>
            <person name="Lee J.K.Y."/>
            <person name="Kittelmann S."/>
        </authorList>
    </citation>
    <scope>NUCLEOTIDE SEQUENCE [LARGE SCALE GENOMIC DNA]</scope>
    <source>
        <strain evidence="8 9">WILCCON 0030</strain>
    </source>
</reference>
<dbReference type="InterPro" id="IPR022263">
    <property type="entry name" value="KxYKxGKxW"/>
</dbReference>
<feature type="compositionally biased region" description="Acidic residues" evidence="5">
    <location>
        <begin position="878"/>
        <end position="892"/>
    </location>
</feature>
<keyword evidence="9" id="KW-1185">Reference proteome</keyword>
<feature type="compositionally biased region" description="Polar residues" evidence="5">
    <location>
        <begin position="146"/>
        <end position="157"/>
    </location>
</feature>
<feature type="compositionally biased region" description="Polar residues" evidence="5">
    <location>
        <begin position="915"/>
        <end position="932"/>
    </location>
</feature>